<dbReference type="InterPro" id="IPR051598">
    <property type="entry name" value="TSUP/Inactive_protease-like"/>
</dbReference>
<dbReference type="InParanoid" id="D8LHF4"/>
<reference evidence="7 8" key="1">
    <citation type="journal article" date="2010" name="Nature">
        <title>The Ectocarpus genome and the independent evolution of multicellularity in brown algae.</title>
        <authorList>
            <person name="Cock J.M."/>
            <person name="Sterck L."/>
            <person name="Rouze P."/>
            <person name="Scornet D."/>
            <person name="Allen A.E."/>
            <person name="Amoutzias G."/>
            <person name="Anthouard V."/>
            <person name="Artiguenave F."/>
            <person name="Aury J.M."/>
            <person name="Badger J.H."/>
            <person name="Beszteri B."/>
            <person name="Billiau K."/>
            <person name="Bonnet E."/>
            <person name="Bothwell J.H."/>
            <person name="Bowler C."/>
            <person name="Boyen C."/>
            <person name="Brownlee C."/>
            <person name="Carrano C.J."/>
            <person name="Charrier B."/>
            <person name="Cho G.Y."/>
            <person name="Coelho S.M."/>
            <person name="Collen J."/>
            <person name="Corre E."/>
            <person name="Da Silva C."/>
            <person name="Delage L."/>
            <person name="Delaroque N."/>
            <person name="Dittami S.M."/>
            <person name="Doulbeau S."/>
            <person name="Elias M."/>
            <person name="Farnham G."/>
            <person name="Gachon C.M."/>
            <person name="Gschloessl B."/>
            <person name="Heesch S."/>
            <person name="Jabbari K."/>
            <person name="Jubin C."/>
            <person name="Kawai H."/>
            <person name="Kimura K."/>
            <person name="Kloareg B."/>
            <person name="Kupper F.C."/>
            <person name="Lang D."/>
            <person name="Le Bail A."/>
            <person name="Leblanc C."/>
            <person name="Lerouge P."/>
            <person name="Lohr M."/>
            <person name="Lopez P.J."/>
            <person name="Martens C."/>
            <person name="Maumus F."/>
            <person name="Michel G."/>
            <person name="Miranda-Saavedra D."/>
            <person name="Morales J."/>
            <person name="Moreau H."/>
            <person name="Motomura T."/>
            <person name="Nagasato C."/>
            <person name="Napoli C.A."/>
            <person name="Nelson D.R."/>
            <person name="Nyvall-Collen P."/>
            <person name="Peters A.F."/>
            <person name="Pommier C."/>
            <person name="Potin P."/>
            <person name="Poulain J."/>
            <person name="Quesneville H."/>
            <person name="Read B."/>
            <person name="Rensing S.A."/>
            <person name="Ritter A."/>
            <person name="Rousvoal S."/>
            <person name="Samanta M."/>
            <person name="Samson G."/>
            <person name="Schroeder D.C."/>
            <person name="Segurens B."/>
            <person name="Strittmatter M."/>
            <person name="Tonon T."/>
            <person name="Tregear J.W."/>
            <person name="Valentin K."/>
            <person name="von Dassow P."/>
            <person name="Yamagishi T."/>
            <person name="Van de Peer Y."/>
            <person name="Wincker P."/>
        </authorList>
    </citation>
    <scope>NUCLEOTIDE SEQUENCE [LARGE SCALE GENOMIC DNA]</scope>
    <source>
        <strain evidence="8">Ec32 / CCAP1310/4</strain>
    </source>
</reference>
<dbReference type="InterPro" id="IPR002781">
    <property type="entry name" value="TM_pro_TauE-like"/>
</dbReference>
<feature type="region of interest" description="Disordered" evidence="5">
    <location>
        <begin position="118"/>
        <end position="178"/>
    </location>
</feature>
<keyword evidence="4 6" id="KW-0472">Membrane</keyword>
<dbReference type="eggNOG" id="ENOG502RZ7R">
    <property type="taxonomic scope" value="Eukaryota"/>
</dbReference>
<dbReference type="Proteomes" id="UP000002630">
    <property type="component" value="Unassembled WGS sequence"/>
</dbReference>
<feature type="compositionally biased region" description="Basic and acidic residues" evidence="5">
    <location>
        <begin position="133"/>
        <end position="149"/>
    </location>
</feature>
<evidence type="ECO:0000256" key="5">
    <source>
        <dbReference type="SAM" id="MobiDB-lite"/>
    </source>
</evidence>
<dbReference type="OrthoDB" id="203866at2759"/>
<accession>D8LHF4</accession>
<dbReference type="PANTHER" id="PTHR43701">
    <property type="entry name" value="MEMBRANE TRANSPORTER PROTEIN MJ0441-RELATED"/>
    <property type="match status" value="1"/>
</dbReference>
<dbReference type="PANTHER" id="PTHR43701:SF2">
    <property type="entry name" value="MEMBRANE TRANSPORTER PROTEIN YJNA-RELATED"/>
    <property type="match status" value="1"/>
</dbReference>
<evidence type="ECO:0000313" key="8">
    <source>
        <dbReference type="Proteomes" id="UP000002630"/>
    </source>
</evidence>
<keyword evidence="2 6" id="KW-0812">Transmembrane</keyword>
<protein>
    <submittedName>
        <fullName evidence="7">Uncharacterized protein</fullName>
    </submittedName>
</protein>
<evidence type="ECO:0000256" key="2">
    <source>
        <dbReference type="ARBA" id="ARBA00022692"/>
    </source>
</evidence>
<evidence type="ECO:0000256" key="6">
    <source>
        <dbReference type="SAM" id="Phobius"/>
    </source>
</evidence>
<sequence>MGIGAGAGSLGSLVGLGGGFVAIPFLTGWLGLTQHQAHGTSLGAVFATGAAGSTAYALAGHVDYQAAGAIAVAGMAAAHAGARCTAGVDGNSLKMALGVLMLAVAPLVPLRDKLSHNKGPCLRPSTAADDIAEDRSQERYEERSEDRSSGEATGLLDGGGLIPMEEGGEGTSPSVPGVSSERVTTMLAIGAGSGFLAGVFGVGGGVLTVPSVSLATDLGHKKAVLVLGEGF</sequence>
<feature type="transmembrane region" description="Helical" evidence="6">
    <location>
        <begin position="12"/>
        <end position="32"/>
    </location>
</feature>
<evidence type="ECO:0000256" key="4">
    <source>
        <dbReference type="ARBA" id="ARBA00023136"/>
    </source>
</evidence>
<keyword evidence="3 6" id="KW-1133">Transmembrane helix</keyword>
<dbReference type="AlphaFoldDB" id="D8LHF4"/>
<organism evidence="7 8">
    <name type="scientific">Ectocarpus siliculosus</name>
    <name type="common">Brown alga</name>
    <name type="synonym">Conferva siliculosa</name>
    <dbReference type="NCBI Taxonomy" id="2880"/>
    <lineage>
        <taxon>Eukaryota</taxon>
        <taxon>Sar</taxon>
        <taxon>Stramenopiles</taxon>
        <taxon>Ochrophyta</taxon>
        <taxon>PX clade</taxon>
        <taxon>Phaeophyceae</taxon>
        <taxon>Ectocarpales</taxon>
        <taxon>Ectocarpaceae</taxon>
        <taxon>Ectocarpus</taxon>
    </lineage>
</organism>
<evidence type="ECO:0000256" key="3">
    <source>
        <dbReference type="ARBA" id="ARBA00022989"/>
    </source>
</evidence>
<comment type="subcellular location">
    <subcellularLocation>
        <location evidence="1">Membrane</location>
        <topology evidence="1">Multi-pass membrane protein</topology>
    </subcellularLocation>
</comment>
<gene>
    <name evidence="7" type="ORF">Esi_0191_0061</name>
</gene>
<dbReference type="GO" id="GO:0016020">
    <property type="term" value="C:membrane"/>
    <property type="evidence" value="ECO:0007669"/>
    <property type="project" value="UniProtKB-SubCell"/>
</dbReference>
<keyword evidence="8" id="KW-1185">Reference proteome</keyword>
<evidence type="ECO:0000256" key="1">
    <source>
        <dbReference type="ARBA" id="ARBA00004141"/>
    </source>
</evidence>
<dbReference type="EMBL" id="FN649760">
    <property type="protein sequence ID" value="CBN80271.1"/>
    <property type="molecule type" value="Genomic_DNA"/>
</dbReference>
<dbReference type="Pfam" id="PF01925">
    <property type="entry name" value="TauE"/>
    <property type="match status" value="1"/>
</dbReference>
<evidence type="ECO:0000313" key="7">
    <source>
        <dbReference type="EMBL" id="CBN80271.1"/>
    </source>
</evidence>
<name>D8LHF4_ECTSI</name>
<proteinExistence type="predicted"/>